<evidence type="ECO:0000259" key="2">
    <source>
        <dbReference type="PROSITE" id="PS51729"/>
    </source>
</evidence>
<dbReference type="Gene3D" id="3.40.630.30">
    <property type="match status" value="1"/>
</dbReference>
<proteinExistence type="predicted"/>
<dbReference type="InterPro" id="IPR031165">
    <property type="entry name" value="GNAT_YJDJ"/>
</dbReference>
<dbReference type="SUPFAM" id="SSF55729">
    <property type="entry name" value="Acyl-CoA N-acyltransferases (Nat)"/>
    <property type="match status" value="1"/>
</dbReference>
<dbReference type="Proteomes" id="UP000603904">
    <property type="component" value="Unassembled WGS sequence"/>
</dbReference>
<dbReference type="PANTHER" id="PTHR31435:SF10">
    <property type="entry name" value="BSR4717 PROTEIN"/>
    <property type="match status" value="1"/>
</dbReference>
<dbReference type="InterPro" id="IPR016181">
    <property type="entry name" value="Acyl_CoA_acyltransferase"/>
</dbReference>
<comment type="caution">
    <text evidence="3">The sequence shown here is derived from an EMBL/GenBank/DDBJ whole genome shotgun (WGS) entry which is preliminary data.</text>
</comment>
<evidence type="ECO:0000313" key="3">
    <source>
        <dbReference type="EMBL" id="GIH40476.1"/>
    </source>
</evidence>
<evidence type="ECO:0000259" key="1">
    <source>
        <dbReference type="PROSITE" id="PS51186"/>
    </source>
</evidence>
<dbReference type="Pfam" id="PF14542">
    <property type="entry name" value="Acetyltransf_CG"/>
    <property type="match status" value="1"/>
</dbReference>
<organism evidence="3 4">
    <name type="scientific">Microbispora corallina</name>
    <dbReference type="NCBI Taxonomy" id="83302"/>
    <lineage>
        <taxon>Bacteria</taxon>
        <taxon>Bacillati</taxon>
        <taxon>Actinomycetota</taxon>
        <taxon>Actinomycetes</taxon>
        <taxon>Streptosporangiales</taxon>
        <taxon>Streptosporangiaceae</taxon>
        <taxon>Microbispora</taxon>
    </lineage>
</organism>
<dbReference type="InterPro" id="IPR045057">
    <property type="entry name" value="Gcn5-rel_NAT"/>
</dbReference>
<keyword evidence="4" id="KW-1185">Reference proteome</keyword>
<reference evidence="3 4" key="1">
    <citation type="submission" date="2021-01" db="EMBL/GenBank/DDBJ databases">
        <title>Whole genome shotgun sequence of Microbispora corallina NBRC 16416.</title>
        <authorList>
            <person name="Komaki H."/>
            <person name="Tamura T."/>
        </authorList>
    </citation>
    <scope>NUCLEOTIDE SEQUENCE [LARGE SCALE GENOMIC DNA]</scope>
    <source>
        <strain evidence="3 4">NBRC 16416</strain>
    </source>
</reference>
<feature type="domain" description="N-acetyltransferase" evidence="2">
    <location>
        <begin position="5"/>
        <end position="91"/>
    </location>
</feature>
<dbReference type="CDD" id="cd04301">
    <property type="entry name" value="NAT_SF"/>
    <property type="match status" value="1"/>
</dbReference>
<dbReference type="PANTHER" id="PTHR31435">
    <property type="entry name" value="PROTEIN NATD1"/>
    <property type="match status" value="1"/>
</dbReference>
<accession>A0ABQ4G0A8</accession>
<name>A0ABQ4G0A8_9ACTN</name>
<dbReference type="EMBL" id="BOOC01000014">
    <property type="protein sequence ID" value="GIH40476.1"/>
    <property type="molecule type" value="Genomic_DNA"/>
</dbReference>
<sequence length="100" mass="10928">MSEVADNPGRSRYEITVDGRLAGFAQYKLRGDTIVFTHTEIGEEFEGKGLGSALVRTALDGARDAGLTVAPLCPFVSAYIKRHQEYADLVGDDYRSEVTD</sequence>
<dbReference type="InterPro" id="IPR000182">
    <property type="entry name" value="GNAT_dom"/>
</dbReference>
<dbReference type="PROSITE" id="PS51186">
    <property type="entry name" value="GNAT"/>
    <property type="match status" value="1"/>
</dbReference>
<protein>
    <submittedName>
        <fullName evidence="3">N-acetyltransferase</fullName>
    </submittedName>
</protein>
<gene>
    <name evidence="3" type="ORF">Mco01_34760</name>
</gene>
<dbReference type="RefSeq" id="WP_204057889.1">
    <property type="nucleotide sequence ID" value="NZ_BAAAGP010000009.1"/>
</dbReference>
<dbReference type="PROSITE" id="PS51729">
    <property type="entry name" value="GNAT_YJDJ"/>
    <property type="match status" value="1"/>
</dbReference>
<feature type="domain" description="N-acetyltransferase" evidence="1">
    <location>
        <begin position="1"/>
        <end position="100"/>
    </location>
</feature>
<evidence type="ECO:0000313" key="4">
    <source>
        <dbReference type="Proteomes" id="UP000603904"/>
    </source>
</evidence>